<dbReference type="InterPro" id="IPR002767">
    <property type="entry name" value="Thiamine_BP"/>
</dbReference>
<name>I4AMR9_BERLS</name>
<dbReference type="Gene3D" id="3.30.70.930">
    <property type="match status" value="1"/>
</dbReference>
<dbReference type="HOGENOM" id="CLU_191614_0_0_10"/>
<evidence type="ECO:0000313" key="2">
    <source>
        <dbReference type="EMBL" id="AFM05254.1"/>
    </source>
</evidence>
<dbReference type="OrthoDB" id="164222at2"/>
<evidence type="ECO:0000313" key="3">
    <source>
        <dbReference type="Proteomes" id="UP000006054"/>
    </source>
</evidence>
<feature type="domain" description="Thiamine-binding protein" evidence="1">
    <location>
        <begin position="5"/>
        <end position="72"/>
    </location>
</feature>
<dbReference type="SUPFAM" id="SSF89957">
    <property type="entry name" value="MTH1187/YkoF-like"/>
    <property type="match status" value="1"/>
</dbReference>
<gene>
    <name evidence="2" type="ordered locus">Fleli_2904</name>
</gene>
<evidence type="ECO:0000259" key="1">
    <source>
        <dbReference type="Pfam" id="PF01910"/>
    </source>
</evidence>
<protein>
    <recommendedName>
        <fullName evidence="1">Thiamine-binding protein domain-containing protein</fullName>
    </recommendedName>
</protein>
<accession>I4AMR9</accession>
<dbReference type="eggNOG" id="COG0011">
    <property type="taxonomic scope" value="Bacteria"/>
</dbReference>
<keyword evidence="3" id="KW-1185">Reference proteome</keyword>
<proteinExistence type="predicted"/>
<dbReference type="Proteomes" id="UP000006054">
    <property type="component" value="Chromosome"/>
</dbReference>
<dbReference type="InterPro" id="IPR029756">
    <property type="entry name" value="MTH1187/YkoF-like"/>
</dbReference>
<dbReference type="EMBL" id="CP003345">
    <property type="protein sequence ID" value="AFM05254.1"/>
    <property type="molecule type" value="Genomic_DNA"/>
</dbReference>
<organism evidence="2 3">
    <name type="scientific">Bernardetia litoralis (strain ATCC 23117 / DSM 6794 / NBRC 15988 / NCIMB 1366 / Fx l1 / Sio-4)</name>
    <name type="common">Flexibacter litoralis</name>
    <dbReference type="NCBI Taxonomy" id="880071"/>
    <lineage>
        <taxon>Bacteria</taxon>
        <taxon>Pseudomonadati</taxon>
        <taxon>Bacteroidota</taxon>
        <taxon>Cytophagia</taxon>
        <taxon>Cytophagales</taxon>
        <taxon>Bernardetiaceae</taxon>
        <taxon>Bernardetia</taxon>
    </lineage>
</organism>
<dbReference type="AlphaFoldDB" id="I4AMR9"/>
<dbReference type="Pfam" id="PF01910">
    <property type="entry name" value="Thiamine_BP"/>
    <property type="match status" value="1"/>
</dbReference>
<dbReference type="RefSeq" id="WP_014798688.1">
    <property type="nucleotide sequence ID" value="NC_018018.1"/>
</dbReference>
<dbReference type="STRING" id="880071.Fleli_2904"/>
<dbReference type="KEGG" id="fli:Fleli_2904"/>
<reference evidence="3" key="1">
    <citation type="submission" date="2012-06" db="EMBL/GenBank/DDBJ databases">
        <title>The complete genome of Flexibacter litoralis DSM 6794.</title>
        <authorList>
            <person name="Lucas S."/>
            <person name="Copeland A."/>
            <person name="Lapidus A."/>
            <person name="Glavina del Rio T."/>
            <person name="Dalin E."/>
            <person name="Tice H."/>
            <person name="Bruce D."/>
            <person name="Goodwin L."/>
            <person name="Pitluck S."/>
            <person name="Peters L."/>
            <person name="Ovchinnikova G."/>
            <person name="Lu M."/>
            <person name="Kyrpides N."/>
            <person name="Mavromatis K."/>
            <person name="Ivanova N."/>
            <person name="Brettin T."/>
            <person name="Detter J.C."/>
            <person name="Han C."/>
            <person name="Larimer F."/>
            <person name="Land M."/>
            <person name="Hauser L."/>
            <person name="Markowitz V."/>
            <person name="Cheng J.-F."/>
            <person name="Hugenholtz P."/>
            <person name="Woyke T."/>
            <person name="Wu D."/>
            <person name="Spring S."/>
            <person name="Lang E."/>
            <person name="Kopitz M."/>
            <person name="Brambilla E."/>
            <person name="Klenk H.-P."/>
            <person name="Eisen J.A."/>
        </authorList>
    </citation>
    <scope>NUCLEOTIDE SEQUENCE [LARGE SCALE GENOMIC DNA]</scope>
    <source>
        <strain evidence="3">ATCC 23117 / DSM 6794 / NBRC 15988 / NCIMB 1366 / Sio-4</strain>
    </source>
</reference>
<sequence length="86" mass="9654">MQVSVEISVYPLTENYKPAVKAFIRKMSENENLKIKVNGISTQIFGELSEVMPSLEKAIESCFDTQKASVVVKFLGTDLSEYEFKG</sequence>